<dbReference type="Gene3D" id="3.40.50.1820">
    <property type="entry name" value="alpha/beta hydrolase"/>
    <property type="match status" value="1"/>
</dbReference>
<dbReference type="OrthoDB" id="9770427at2"/>
<keyword evidence="3" id="KW-1185">Reference proteome</keyword>
<dbReference type="SUPFAM" id="SSF53474">
    <property type="entry name" value="alpha/beta-Hydrolases"/>
    <property type="match status" value="1"/>
</dbReference>
<dbReference type="InterPro" id="IPR000073">
    <property type="entry name" value="AB_hydrolase_1"/>
</dbReference>
<dbReference type="PANTHER" id="PTHR43433:SF5">
    <property type="entry name" value="AB HYDROLASE-1 DOMAIN-CONTAINING PROTEIN"/>
    <property type="match status" value="1"/>
</dbReference>
<accession>A0A1H1TFD4</accession>
<protein>
    <submittedName>
        <fullName evidence="2">Pimeloyl-ACP methyl ester carboxylesterase</fullName>
    </submittedName>
</protein>
<evidence type="ECO:0000313" key="2">
    <source>
        <dbReference type="EMBL" id="SDS58771.1"/>
    </source>
</evidence>
<proteinExistence type="predicted"/>
<gene>
    <name evidence="2" type="ORF">SAMN04489717_3172</name>
</gene>
<dbReference type="Pfam" id="PF12697">
    <property type="entry name" value="Abhydrolase_6"/>
    <property type="match status" value="1"/>
</dbReference>
<evidence type="ECO:0000313" key="3">
    <source>
        <dbReference type="Proteomes" id="UP000198983"/>
    </source>
</evidence>
<dbReference type="STRING" id="117157.SAMN04489717_3172"/>
<reference evidence="2 3" key="1">
    <citation type="submission" date="2016-10" db="EMBL/GenBank/DDBJ databases">
        <authorList>
            <person name="de Groot N.N."/>
        </authorList>
    </citation>
    <scope>NUCLEOTIDE SEQUENCE [LARGE SCALE GENOMIC DNA]</scope>
    <source>
        <strain evidence="2 3">DSM 22024</strain>
    </source>
</reference>
<dbReference type="PANTHER" id="PTHR43433">
    <property type="entry name" value="HYDROLASE, ALPHA/BETA FOLD FAMILY PROTEIN"/>
    <property type="match status" value="1"/>
</dbReference>
<feature type="domain" description="AB hydrolase-1" evidence="1">
    <location>
        <begin position="31"/>
        <end position="241"/>
    </location>
</feature>
<dbReference type="Proteomes" id="UP000198983">
    <property type="component" value="Chromosome I"/>
</dbReference>
<organism evidence="2 3">
    <name type="scientific">Actinopolymorpha singaporensis</name>
    <dbReference type="NCBI Taxonomy" id="117157"/>
    <lineage>
        <taxon>Bacteria</taxon>
        <taxon>Bacillati</taxon>
        <taxon>Actinomycetota</taxon>
        <taxon>Actinomycetes</taxon>
        <taxon>Propionibacteriales</taxon>
        <taxon>Actinopolymorphaceae</taxon>
        <taxon>Actinopolymorpha</taxon>
    </lineage>
</organism>
<sequence>MTGREVGAPPPRAVAVTSAGIRAGTGVGTDVVFLPGMAVHRYLRRTQDLVARQARAHLVHLPGTGQAPDAPWPAGLAEDVTATLDWLSANPAAGPLVLVGHSYGCQVAGRIAAAVPNQVTALVLASPTIDPAYRSWPRLVTRFALESAATPARLGRMQLSEQRRAGPRRMLAIVRSMLADDPEEALARVHVPTTVVRGEHDRLCTERWARRLADRPGGSFVSVEGGIHAFPYDRPEALAEAVKAYLPR</sequence>
<dbReference type="EMBL" id="LT629732">
    <property type="protein sequence ID" value="SDS58771.1"/>
    <property type="molecule type" value="Genomic_DNA"/>
</dbReference>
<name>A0A1H1TFD4_9ACTN</name>
<dbReference type="InterPro" id="IPR050471">
    <property type="entry name" value="AB_hydrolase"/>
</dbReference>
<evidence type="ECO:0000259" key="1">
    <source>
        <dbReference type="Pfam" id="PF12697"/>
    </source>
</evidence>
<dbReference type="GO" id="GO:0003824">
    <property type="term" value="F:catalytic activity"/>
    <property type="evidence" value="ECO:0007669"/>
    <property type="project" value="UniProtKB-ARBA"/>
</dbReference>
<dbReference type="AlphaFoldDB" id="A0A1H1TFD4"/>
<dbReference type="InterPro" id="IPR029058">
    <property type="entry name" value="AB_hydrolase_fold"/>
</dbReference>
<dbReference type="RefSeq" id="WP_157728560.1">
    <property type="nucleotide sequence ID" value="NZ_LT629732.1"/>
</dbReference>